<feature type="domain" description="Translation elongation factor EF1B beta/delta subunit guanine nucleotide exchange" evidence="7">
    <location>
        <begin position="188"/>
        <end position="274"/>
    </location>
</feature>
<sequence>MAALAEAMRNGIWFERPKFEEAEYKYQEYLVRGSTGENVVATPVTGTKKVDAKKEGSVSQQIAQARQKIQNSLKDSSSSVAGEAEVEALRKQVEDMAKENELLRRMVTEMTQKFDKLDGRLSALESQGDGAPSKPVPVTVEEETDDDDDVDLFGSSDEEEDAEAERIRAERLAAYAAKKSKKAAVIAKSSILLDVKPWDDETDMGELETAVRSIEADGLKWGGSQLVKVAFGIQKLQINCVVEDDKVGTDFLEEEITKFEDFVQSVDIAAFNKI</sequence>
<evidence type="ECO:0000256" key="4">
    <source>
        <dbReference type="ARBA" id="ARBA00039378"/>
    </source>
</evidence>
<evidence type="ECO:0000259" key="7">
    <source>
        <dbReference type="SMART" id="SM00888"/>
    </source>
</evidence>
<evidence type="ECO:0000256" key="2">
    <source>
        <dbReference type="ARBA" id="ARBA00022768"/>
    </source>
</evidence>
<evidence type="ECO:0000256" key="3">
    <source>
        <dbReference type="ARBA" id="ARBA00022917"/>
    </source>
</evidence>
<keyword evidence="2 5" id="KW-0251">Elongation factor</keyword>
<dbReference type="SMART" id="SM00888">
    <property type="entry name" value="EF1_GNE"/>
    <property type="match status" value="1"/>
</dbReference>
<dbReference type="InterPro" id="IPR018940">
    <property type="entry name" value="EF-1_beta_acid_region_euk"/>
</dbReference>
<dbReference type="InterPro" id="IPR001326">
    <property type="entry name" value="Transl_elong_EF1B_B/D_CS"/>
</dbReference>
<gene>
    <name evidence="9" type="ORF">CVLEPA_LOCUS30654</name>
</gene>
<dbReference type="Pfam" id="PF00736">
    <property type="entry name" value="EF1_GNE"/>
    <property type="match status" value="1"/>
</dbReference>
<dbReference type="InterPro" id="IPR036219">
    <property type="entry name" value="eEF-1beta-like_sf"/>
</dbReference>
<keyword evidence="10" id="KW-1185">Reference proteome</keyword>
<dbReference type="Gene3D" id="3.30.70.60">
    <property type="match status" value="1"/>
</dbReference>
<evidence type="ECO:0000259" key="8">
    <source>
        <dbReference type="SMART" id="SM01182"/>
    </source>
</evidence>
<reference evidence="9 10" key="1">
    <citation type="submission" date="2024-02" db="EMBL/GenBank/DDBJ databases">
        <authorList>
            <person name="Daric V."/>
            <person name="Darras S."/>
        </authorList>
    </citation>
    <scope>NUCLEOTIDE SEQUENCE [LARGE SCALE GENOMIC DNA]</scope>
</reference>
<evidence type="ECO:0000313" key="9">
    <source>
        <dbReference type="EMBL" id="CAK8697425.1"/>
    </source>
</evidence>
<dbReference type="SUPFAM" id="SSF54984">
    <property type="entry name" value="eEF-1beta-like"/>
    <property type="match status" value="1"/>
</dbReference>
<dbReference type="SMART" id="SM01182">
    <property type="entry name" value="EF-1_beta_acid"/>
    <property type="match status" value="1"/>
</dbReference>
<feature type="compositionally biased region" description="Acidic residues" evidence="6">
    <location>
        <begin position="140"/>
        <end position="162"/>
    </location>
</feature>
<dbReference type="CDD" id="cd00292">
    <property type="entry name" value="EF1B"/>
    <property type="match status" value="1"/>
</dbReference>
<dbReference type="InterPro" id="IPR014038">
    <property type="entry name" value="EF1B_bsu/dsu_GNE"/>
</dbReference>
<feature type="domain" description="Elongation factor 1 beta central acidic region eukaryote" evidence="8">
    <location>
        <begin position="152"/>
        <end position="179"/>
    </location>
</feature>
<accession>A0ABP0H4H2</accession>
<evidence type="ECO:0000256" key="1">
    <source>
        <dbReference type="ARBA" id="ARBA00007411"/>
    </source>
</evidence>
<comment type="caution">
    <text evidence="9">The sequence shown here is derived from an EMBL/GenBank/DDBJ whole genome shotgun (WGS) entry which is preliminary data.</text>
</comment>
<evidence type="ECO:0000313" key="10">
    <source>
        <dbReference type="Proteomes" id="UP001642483"/>
    </source>
</evidence>
<dbReference type="Pfam" id="PF10587">
    <property type="entry name" value="EF-1_beta_acid"/>
    <property type="match status" value="1"/>
</dbReference>
<feature type="region of interest" description="Disordered" evidence="6">
    <location>
        <begin position="123"/>
        <end position="162"/>
    </location>
</feature>
<proteinExistence type="inferred from homology"/>
<dbReference type="InterPro" id="IPR014717">
    <property type="entry name" value="Transl_elong_EF1B/ribsomal_bS6"/>
</dbReference>
<dbReference type="Proteomes" id="UP001642483">
    <property type="component" value="Unassembled WGS sequence"/>
</dbReference>
<dbReference type="EMBL" id="CAWYQH010000163">
    <property type="protein sequence ID" value="CAK8697425.1"/>
    <property type="molecule type" value="Genomic_DNA"/>
</dbReference>
<comment type="similarity">
    <text evidence="1 5">Belongs to the EF-1-beta/EF-1-delta family.</text>
</comment>
<keyword evidence="3 5" id="KW-0648">Protein biosynthesis</keyword>
<name>A0ABP0H4H2_CLALP</name>
<dbReference type="PROSITE" id="PS00824">
    <property type="entry name" value="EF1BD_1"/>
    <property type="match status" value="1"/>
</dbReference>
<dbReference type="PANTHER" id="PTHR11595">
    <property type="entry name" value="EF-HAND AND COILED-COIL DOMAIN-CONTAINING FAMILY MEMBER"/>
    <property type="match status" value="1"/>
</dbReference>
<dbReference type="PROSITE" id="PS00825">
    <property type="entry name" value="EF1BD_2"/>
    <property type="match status" value="1"/>
</dbReference>
<dbReference type="InterPro" id="IPR049720">
    <property type="entry name" value="EF1B_bsu/dsu"/>
</dbReference>
<dbReference type="PANTHER" id="PTHR11595:SF26">
    <property type="entry name" value="ELONGATION FACTOR 1-DELTA"/>
    <property type="match status" value="1"/>
</dbReference>
<evidence type="ECO:0000256" key="6">
    <source>
        <dbReference type="SAM" id="MobiDB-lite"/>
    </source>
</evidence>
<protein>
    <recommendedName>
        <fullName evidence="4">Elongation factor 1-delta</fullName>
    </recommendedName>
</protein>
<evidence type="ECO:0000256" key="5">
    <source>
        <dbReference type="RuleBase" id="RU003791"/>
    </source>
</evidence>
<organism evidence="9 10">
    <name type="scientific">Clavelina lepadiformis</name>
    <name type="common">Light-bulb sea squirt</name>
    <name type="synonym">Ascidia lepadiformis</name>
    <dbReference type="NCBI Taxonomy" id="159417"/>
    <lineage>
        <taxon>Eukaryota</taxon>
        <taxon>Metazoa</taxon>
        <taxon>Chordata</taxon>
        <taxon>Tunicata</taxon>
        <taxon>Ascidiacea</taxon>
        <taxon>Aplousobranchia</taxon>
        <taxon>Clavelinidae</taxon>
        <taxon>Clavelina</taxon>
    </lineage>
</organism>